<keyword evidence="3" id="KW-1185">Reference proteome</keyword>
<evidence type="ECO:0000313" key="2">
    <source>
        <dbReference type="EMBL" id="KAK3786815.1"/>
    </source>
</evidence>
<proteinExistence type="predicted"/>
<protein>
    <submittedName>
        <fullName evidence="2">Uncharacterized protein</fullName>
    </submittedName>
</protein>
<gene>
    <name evidence="2" type="ORF">RRG08_061366</name>
</gene>
<comment type="caution">
    <text evidence="2">The sequence shown here is derived from an EMBL/GenBank/DDBJ whole genome shotgun (WGS) entry which is preliminary data.</text>
</comment>
<evidence type="ECO:0000313" key="3">
    <source>
        <dbReference type="Proteomes" id="UP001283361"/>
    </source>
</evidence>
<sequence>MEVFRKRKQFPETMEVEERLVERKRAAGNDRTGGADRPVNPRRSRQPHEPRVGAAVKCTRLAALTPRRNSDSGGSVQALYLSSQLSRTERSEG</sequence>
<accession>A0AAE1AFA1</accession>
<feature type="compositionally biased region" description="Polar residues" evidence="1">
    <location>
        <begin position="71"/>
        <end position="86"/>
    </location>
</feature>
<reference evidence="2" key="1">
    <citation type="journal article" date="2023" name="G3 (Bethesda)">
        <title>A reference genome for the long-term kleptoplast-retaining sea slug Elysia crispata morphotype clarki.</title>
        <authorList>
            <person name="Eastman K.E."/>
            <person name="Pendleton A.L."/>
            <person name="Shaikh M.A."/>
            <person name="Suttiyut T."/>
            <person name="Ogas R."/>
            <person name="Tomko P."/>
            <person name="Gavelis G."/>
            <person name="Widhalm J.R."/>
            <person name="Wisecaver J.H."/>
        </authorList>
    </citation>
    <scope>NUCLEOTIDE SEQUENCE</scope>
    <source>
        <strain evidence="2">ECLA1</strain>
    </source>
</reference>
<dbReference type="Proteomes" id="UP001283361">
    <property type="component" value="Unassembled WGS sequence"/>
</dbReference>
<name>A0AAE1AFA1_9GAST</name>
<dbReference type="EMBL" id="JAWDGP010001944">
    <property type="protein sequence ID" value="KAK3786815.1"/>
    <property type="molecule type" value="Genomic_DNA"/>
</dbReference>
<organism evidence="2 3">
    <name type="scientific">Elysia crispata</name>
    <name type="common">lettuce slug</name>
    <dbReference type="NCBI Taxonomy" id="231223"/>
    <lineage>
        <taxon>Eukaryota</taxon>
        <taxon>Metazoa</taxon>
        <taxon>Spiralia</taxon>
        <taxon>Lophotrochozoa</taxon>
        <taxon>Mollusca</taxon>
        <taxon>Gastropoda</taxon>
        <taxon>Heterobranchia</taxon>
        <taxon>Euthyneura</taxon>
        <taxon>Panpulmonata</taxon>
        <taxon>Sacoglossa</taxon>
        <taxon>Placobranchoidea</taxon>
        <taxon>Plakobranchidae</taxon>
        <taxon>Elysia</taxon>
    </lineage>
</organism>
<feature type="region of interest" description="Disordered" evidence="1">
    <location>
        <begin position="22"/>
        <end position="93"/>
    </location>
</feature>
<dbReference type="AlphaFoldDB" id="A0AAE1AFA1"/>
<evidence type="ECO:0000256" key="1">
    <source>
        <dbReference type="SAM" id="MobiDB-lite"/>
    </source>
</evidence>